<reference evidence="3" key="1">
    <citation type="submission" date="2020-05" db="EMBL/GenBank/DDBJ databases">
        <authorList>
            <person name="Chiriac C."/>
            <person name="Salcher M."/>
            <person name="Ghai R."/>
            <person name="Kavagutti S V."/>
        </authorList>
    </citation>
    <scope>NUCLEOTIDE SEQUENCE</scope>
</reference>
<dbReference type="EMBL" id="CAEZYJ010000087">
    <property type="protein sequence ID" value="CAB4721814.1"/>
    <property type="molecule type" value="Genomic_DNA"/>
</dbReference>
<accession>A0A6J6WHU9</accession>
<dbReference type="EMBL" id="CAEZZS010000064">
    <property type="protein sequence ID" value="CAB4782893.1"/>
    <property type="molecule type" value="Genomic_DNA"/>
</dbReference>
<evidence type="ECO:0000313" key="5">
    <source>
        <dbReference type="EMBL" id="CAB5039497.1"/>
    </source>
</evidence>
<dbReference type="InterPro" id="IPR021441">
    <property type="entry name" value="DUF3090"/>
</dbReference>
<dbReference type="EMBL" id="CAFBPY010000146">
    <property type="protein sequence ID" value="CAB5039497.1"/>
    <property type="molecule type" value="Genomic_DNA"/>
</dbReference>
<dbReference type="Pfam" id="PF11290">
    <property type="entry name" value="DUF3090"/>
    <property type="match status" value="1"/>
</dbReference>
<name>A0A6J6WHU9_9ZZZZ</name>
<dbReference type="EMBL" id="CAEZUJ010000002">
    <property type="protein sequence ID" value="CAB4589277.1"/>
    <property type="molecule type" value="Genomic_DNA"/>
</dbReference>
<evidence type="ECO:0000313" key="4">
    <source>
        <dbReference type="EMBL" id="CAB4862959.1"/>
    </source>
</evidence>
<proteinExistence type="predicted"/>
<dbReference type="AlphaFoldDB" id="A0A6J6WHU9"/>
<protein>
    <submittedName>
        <fullName evidence="3">Unannotated protein</fullName>
    </submittedName>
</protein>
<evidence type="ECO:0000313" key="3">
    <source>
        <dbReference type="EMBL" id="CAB4782893.1"/>
    </source>
</evidence>
<organism evidence="3">
    <name type="scientific">freshwater metagenome</name>
    <dbReference type="NCBI Taxonomy" id="449393"/>
    <lineage>
        <taxon>unclassified sequences</taxon>
        <taxon>metagenomes</taxon>
        <taxon>ecological metagenomes</taxon>
    </lineage>
</organism>
<sequence>MSRNIFDFQNPERFVAGTVGMPGERTFYLQAKEGIKISSISLEKSQVALLAERILNLLKEMNLPPKSVILKVDDAPLELPLMDDFRVGVISIAWDPQTQHLIIEAQAGESEEVVDHQITEGPDLFRVTLTSSMAKSFALRSNALVKAGRPPCQFCGNPLDPSAHLCPRANGYRR</sequence>
<evidence type="ECO:0000313" key="2">
    <source>
        <dbReference type="EMBL" id="CAB4721814.1"/>
    </source>
</evidence>
<dbReference type="NCBIfam" id="TIGR03847">
    <property type="entry name" value="conserved hypothetical protein"/>
    <property type="match status" value="1"/>
</dbReference>
<evidence type="ECO:0000313" key="1">
    <source>
        <dbReference type="EMBL" id="CAB4589277.1"/>
    </source>
</evidence>
<gene>
    <name evidence="1" type="ORF">UFOPK1811_00056</name>
    <name evidence="2" type="ORF">UFOPK2659_00694</name>
    <name evidence="3" type="ORF">UFOPK2922_01172</name>
    <name evidence="4" type="ORF">UFOPK3306_00524</name>
    <name evidence="5" type="ORF">UFOPK4209_00879</name>
</gene>
<dbReference type="EMBL" id="CAFBLI010000027">
    <property type="protein sequence ID" value="CAB4862959.1"/>
    <property type="molecule type" value="Genomic_DNA"/>
</dbReference>